<dbReference type="Gene3D" id="3.40.50.720">
    <property type="entry name" value="NAD(P)-binding Rossmann-like Domain"/>
    <property type="match status" value="1"/>
</dbReference>
<dbReference type="InterPro" id="IPR036291">
    <property type="entry name" value="NAD(P)-bd_dom_sf"/>
</dbReference>
<dbReference type="Pfam" id="PF02737">
    <property type="entry name" value="3HCDH_N"/>
    <property type="match status" value="1"/>
</dbReference>
<feature type="domain" description="3-hydroxyacyl-CoA dehydrogenase NAD binding" evidence="4">
    <location>
        <begin position="8"/>
        <end position="186"/>
    </location>
</feature>
<reference evidence="6" key="1">
    <citation type="journal article" date="2023" name="Arch. Microbiol.">
        <title>Desulfoferula mesophilus gen. nov. sp. nov., a mesophilic sulfate-reducing bacterium isolated from a brackish lake sediment.</title>
        <authorList>
            <person name="Watanabe T."/>
            <person name="Yabe T."/>
            <person name="Tsuji J.M."/>
            <person name="Fukui M."/>
        </authorList>
    </citation>
    <scope>NUCLEOTIDE SEQUENCE [LARGE SCALE GENOMIC DNA]</scope>
    <source>
        <strain evidence="6">12FAK</strain>
    </source>
</reference>
<protein>
    <submittedName>
        <fullName evidence="5">3-hydroxyacyl-CoA dehydrogenase</fullName>
    </submittedName>
</protein>
<dbReference type="KEGG" id="dmp:FAK_23460"/>
<sequence length="321" mass="36122">METKDLKKIAVIGMGTMGPGISQVLAHAGFAVSGYDLNQDSYPLARQVIANNLDLLIEAGQAQPEDLEKTLDKITFVDSMEEAVKGAQIVVEVVSEKRPIKKAVYEQIDQLADPEAIIWSNTSTLNIFELMVPARLPRTIIVHWFAPPQVLPLIEVVQGDQTLPEVVEFTMGFLELLKKKPVLIKNYVPGFIINRLLRILGRETYFLLDNGYVTPEDLDMAVKASIAPRMMVLGLAQRYDFTGLDLTYANLHNEDFVDAPFDTEPEFVVSRVKKNHLGIKTGIGVYDYEGRDKAEVIKDRDRYLLKVVNSLQFCLDKKRLL</sequence>
<evidence type="ECO:0000313" key="6">
    <source>
        <dbReference type="Proteomes" id="UP001366166"/>
    </source>
</evidence>
<evidence type="ECO:0000259" key="4">
    <source>
        <dbReference type="Pfam" id="PF02737"/>
    </source>
</evidence>
<evidence type="ECO:0000256" key="2">
    <source>
        <dbReference type="PIRSR" id="PIRSR000105-1"/>
    </source>
</evidence>
<dbReference type="InterPro" id="IPR013328">
    <property type="entry name" value="6PGD_dom2"/>
</dbReference>
<dbReference type="Pfam" id="PF00725">
    <property type="entry name" value="3HCDH"/>
    <property type="match status" value="1"/>
</dbReference>
<dbReference type="SUPFAM" id="SSF51735">
    <property type="entry name" value="NAD(P)-binding Rossmann-fold domains"/>
    <property type="match status" value="1"/>
</dbReference>
<dbReference type="PANTHER" id="PTHR48075:SF5">
    <property type="entry name" value="3-HYDROXYBUTYRYL-COA DEHYDROGENASE"/>
    <property type="match status" value="1"/>
</dbReference>
<evidence type="ECO:0000259" key="3">
    <source>
        <dbReference type="Pfam" id="PF00725"/>
    </source>
</evidence>
<dbReference type="PANTHER" id="PTHR48075">
    <property type="entry name" value="3-HYDROXYACYL-COA DEHYDROGENASE FAMILY PROTEIN"/>
    <property type="match status" value="1"/>
</dbReference>
<dbReference type="GO" id="GO:0006631">
    <property type="term" value="P:fatty acid metabolic process"/>
    <property type="evidence" value="ECO:0007669"/>
    <property type="project" value="InterPro"/>
</dbReference>
<dbReference type="InterPro" id="IPR006108">
    <property type="entry name" value="3HC_DH_C"/>
</dbReference>
<dbReference type="InterPro" id="IPR008927">
    <property type="entry name" value="6-PGluconate_DH-like_C_sf"/>
</dbReference>
<dbReference type="GO" id="GO:0016616">
    <property type="term" value="F:oxidoreductase activity, acting on the CH-OH group of donors, NAD or NADP as acceptor"/>
    <property type="evidence" value="ECO:0007669"/>
    <property type="project" value="InterPro"/>
</dbReference>
<dbReference type="InterPro" id="IPR006176">
    <property type="entry name" value="3-OHacyl-CoA_DH_NAD-bd"/>
</dbReference>
<organism evidence="5 6">
    <name type="scientific">Desulfoferula mesophila</name>
    <dbReference type="NCBI Taxonomy" id="3058419"/>
    <lineage>
        <taxon>Bacteria</taxon>
        <taxon>Pseudomonadati</taxon>
        <taxon>Thermodesulfobacteriota</taxon>
        <taxon>Desulfarculia</taxon>
        <taxon>Desulfarculales</taxon>
        <taxon>Desulfarculaceae</taxon>
        <taxon>Desulfoferula</taxon>
    </lineage>
</organism>
<proteinExistence type="predicted"/>
<dbReference type="AlphaFoldDB" id="A0AAU9EUG8"/>
<keyword evidence="6" id="KW-1185">Reference proteome</keyword>
<name>A0AAU9EUG8_9BACT</name>
<evidence type="ECO:0000256" key="1">
    <source>
        <dbReference type="ARBA" id="ARBA00023002"/>
    </source>
</evidence>
<keyword evidence="1" id="KW-0560">Oxidoreductase</keyword>
<evidence type="ECO:0000313" key="5">
    <source>
        <dbReference type="EMBL" id="BEQ15280.1"/>
    </source>
</evidence>
<accession>A0AAU9EUG8</accession>
<dbReference type="InterPro" id="IPR022694">
    <property type="entry name" value="3-OHacyl-CoA_DH"/>
</dbReference>
<feature type="domain" description="3-hydroxyacyl-CoA dehydrogenase C-terminal" evidence="3">
    <location>
        <begin position="190"/>
        <end position="288"/>
    </location>
</feature>
<dbReference type="Proteomes" id="UP001366166">
    <property type="component" value="Chromosome"/>
</dbReference>
<dbReference type="EMBL" id="AP028679">
    <property type="protein sequence ID" value="BEQ15280.1"/>
    <property type="molecule type" value="Genomic_DNA"/>
</dbReference>
<gene>
    <name evidence="5" type="ORF">FAK_23460</name>
</gene>
<feature type="site" description="Important for catalytic activity" evidence="2">
    <location>
        <position position="143"/>
    </location>
</feature>
<dbReference type="GO" id="GO:0070403">
    <property type="term" value="F:NAD+ binding"/>
    <property type="evidence" value="ECO:0007669"/>
    <property type="project" value="InterPro"/>
</dbReference>
<dbReference type="PIRSF" id="PIRSF000105">
    <property type="entry name" value="HCDH"/>
    <property type="match status" value="1"/>
</dbReference>
<dbReference type="RefSeq" id="WP_338599482.1">
    <property type="nucleotide sequence ID" value="NZ_AP028679.1"/>
</dbReference>
<dbReference type="SUPFAM" id="SSF48179">
    <property type="entry name" value="6-phosphogluconate dehydrogenase C-terminal domain-like"/>
    <property type="match status" value="1"/>
</dbReference>
<dbReference type="Gene3D" id="1.10.1040.10">
    <property type="entry name" value="N-(1-d-carboxylethyl)-l-norvaline Dehydrogenase, domain 2"/>
    <property type="match status" value="1"/>
</dbReference>